<accession>A0ACC1RSS1</accession>
<keyword evidence="2" id="KW-1185">Reference proteome</keyword>
<name>A0ACC1RSS1_9APHY</name>
<protein>
    <submittedName>
        <fullName evidence="1">Uncharacterized protein</fullName>
    </submittedName>
</protein>
<sequence>MSYAPRRSSGLDFSDGKVPALEQHPDVFIGTTQPGHLQRNKTERRRLQGLQRVNSAAVNKVTPYVPQTFKEKWDRWMINEGGRRIFFSVWVFLHILVAVLGALHYSLKDNLVTARATFGSTFGEFNLSFISQVNLNHPIQSLPVLPLLCCT</sequence>
<organism evidence="1 2">
    <name type="scientific">Phlebia brevispora</name>
    <dbReference type="NCBI Taxonomy" id="194682"/>
    <lineage>
        <taxon>Eukaryota</taxon>
        <taxon>Fungi</taxon>
        <taxon>Dikarya</taxon>
        <taxon>Basidiomycota</taxon>
        <taxon>Agaricomycotina</taxon>
        <taxon>Agaricomycetes</taxon>
        <taxon>Polyporales</taxon>
        <taxon>Meruliaceae</taxon>
        <taxon>Phlebia</taxon>
    </lineage>
</organism>
<comment type="caution">
    <text evidence="1">The sequence shown here is derived from an EMBL/GenBank/DDBJ whole genome shotgun (WGS) entry which is preliminary data.</text>
</comment>
<proteinExistence type="predicted"/>
<dbReference type="Proteomes" id="UP001148662">
    <property type="component" value="Unassembled WGS sequence"/>
</dbReference>
<evidence type="ECO:0000313" key="1">
    <source>
        <dbReference type="EMBL" id="KAJ3524950.1"/>
    </source>
</evidence>
<reference evidence="1" key="1">
    <citation type="submission" date="2022-07" db="EMBL/GenBank/DDBJ databases">
        <title>Genome Sequence of Phlebia brevispora.</title>
        <authorList>
            <person name="Buettner E."/>
        </authorList>
    </citation>
    <scope>NUCLEOTIDE SEQUENCE</scope>
    <source>
        <strain evidence="1">MPL23</strain>
    </source>
</reference>
<gene>
    <name evidence="1" type="ORF">NM688_g8476</name>
</gene>
<evidence type="ECO:0000313" key="2">
    <source>
        <dbReference type="Proteomes" id="UP001148662"/>
    </source>
</evidence>
<dbReference type="EMBL" id="JANHOG010002288">
    <property type="protein sequence ID" value="KAJ3524950.1"/>
    <property type="molecule type" value="Genomic_DNA"/>
</dbReference>